<evidence type="ECO:0000259" key="1">
    <source>
        <dbReference type="Pfam" id="PF19745"/>
    </source>
</evidence>
<dbReference type="InterPro" id="IPR045573">
    <property type="entry name" value="Fut8_N_cat"/>
</dbReference>
<feature type="domain" description="Alpha-(1,6)-fucosyltransferase N- and catalytic" evidence="1">
    <location>
        <begin position="55"/>
        <end position="86"/>
    </location>
</feature>
<reference evidence="2 3" key="1">
    <citation type="journal article" date="2014" name="Genome Biol. Evol.">
        <title>The genome of the myxosporean Thelohanellus kitauei shows adaptations to nutrient acquisition within its fish host.</title>
        <authorList>
            <person name="Yang Y."/>
            <person name="Xiong J."/>
            <person name="Zhou Z."/>
            <person name="Huo F."/>
            <person name="Miao W."/>
            <person name="Ran C."/>
            <person name="Liu Y."/>
            <person name="Zhang J."/>
            <person name="Feng J."/>
            <person name="Wang M."/>
            <person name="Wang M."/>
            <person name="Wang L."/>
            <person name="Yao B."/>
        </authorList>
    </citation>
    <scope>NUCLEOTIDE SEQUENCE [LARGE SCALE GENOMIC DNA]</scope>
    <source>
        <strain evidence="2">Wuqing</strain>
    </source>
</reference>
<keyword evidence="3" id="KW-1185">Reference proteome</keyword>
<sequence>MENENFICGRIFFGLAKRIVKNFYAQYQKDFTITAMLFLRDFFLGRKTGMDYSEFGSYVCRLAFEWMNGQKADSSRNIDSVDDIYYYARQKKVSYSLVLNHSVGNQTFYTTSRVYLHDYNFGRYRTVEIADSPEEYKIPGYKLKENLLYTNFKAFEDVNL</sequence>
<dbReference type="Pfam" id="PF19745">
    <property type="entry name" value="FUT8_N_cat"/>
    <property type="match status" value="1"/>
</dbReference>
<protein>
    <recommendedName>
        <fullName evidence="1">Alpha-(1,6)-fucosyltransferase N- and catalytic domain-containing protein</fullName>
    </recommendedName>
</protein>
<comment type="caution">
    <text evidence="2">The sequence shown here is derived from an EMBL/GenBank/DDBJ whole genome shotgun (WGS) entry which is preliminary data.</text>
</comment>
<dbReference type="Proteomes" id="UP000031668">
    <property type="component" value="Unassembled WGS sequence"/>
</dbReference>
<evidence type="ECO:0000313" key="3">
    <source>
        <dbReference type="Proteomes" id="UP000031668"/>
    </source>
</evidence>
<name>A0A0C2MNK2_THEKT</name>
<organism evidence="2 3">
    <name type="scientific">Thelohanellus kitauei</name>
    <name type="common">Myxosporean</name>
    <dbReference type="NCBI Taxonomy" id="669202"/>
    <lineage>
        <taxon>Eukaryota</taxon>
        <taxon>Metazoa</taxon>
        <taxon>Cnidaria</taxon>
        <taxon>Myxozoa</taxon>
        <taxon>Myxosporea</taxon>
        <taxon>Bivalvulida</taxon>
        <taxon>Platysporina</taxon>
        <taxon>Myxobolidae</taxon>
        <taxon>Thelohanellus</taxon>
    </lineage>
</organism>
<accession>A0A0C2MNK2</accession>
<proteinExistence type="predicted"/>
<dbReference type="OrthoDB" id="2014825at2759"/>
<evidence type="ECO:0000313" key="2">
    <source>
        <dbReference type="EMBL" id="KII68811.1"/>
    </source>
</evidence>
<dbReference type="EMBL" id="JWZT01002708">
    <property type="protein sequence ID" value="KII68811.1"/>
    <property type="molecule type" value="Genomic_DNA"/>
</dbReference>
<gene>
    <name evidence="2" type="ORF">RF11_09448</name>
</gene>
<dbReference type="AlphaFoldDB" id="A0A0C2MNK2"/>